<dbReference type="EMBL" id="SZNG01000005">
    <property type="protein sequence ID" value="TPH36439.1"/>
    <property type="molecule type" value="Genomic_DNA"/>
</dbReference>
<evidence type="ECO:0000256" key="7">
    <source>
        <dbReference type="ARBA" id="ARBA00032230"/>
    </source>
</evidence>
<accession>A0AA46JZ95</accession>
<feature type="domain" description="Beta galactosidase small chain/" evidence="10">
    <location>
        <begin position="788"/>
        <end position="1062"/>
    </location>
</feature>
<keyword evidence="5 8" id="KW-0378">Hydrolase</keyword>
<evidence type="ECO:0000256" key="5">
    <source>
        <dbReference type="ARBA" id="ARBA00022801"/>
    </source>
</evidence>
<dbReference type="Gene3D" id="2.70.98.10">
    <property type="match status" value="1"/>
</dbReference>
<gene>
    <name evidence="11" type="ORF">FCO76_04555</name>
</gene>
<feature type="compositionally biased region" description="Low complexity" evidence="9">
    <location>
        <begin position="764"/>
        <end position="776"/>
    </location>
</feature>
<dbReference type="Pfam" id="PF16353">
    <property type="entry name" value="LacZ_4"/>
    <property type="match status" value="1"/>
</dbReference>
<dbReference type="Gene3D" id="2.60.120.260">
    <property type="entry name" value="Galactose-binding domain-like"/>
    <property type="match status" value="1"/>
</dbReference>
<dbReference type="PRINTS" id="PR00132">
    <property type="entry name" value="GLHYDRLASE2"/>
</dbReference>
<evidence type="ECO:0000313" key="12">
    <source>
        <dbReference type="Proteomes" id="UP000315512"/>
    </source>
</evidence>
<dbReference type="SUPFAM" id="SSF51445">
    <property type="entry name" value="(Trans)glycosidases"/>
    <property type="match status" value="1"/>
</dbReference>
<dbReference type="PROSITE" id="PS00608">
    <property type="entry name" value="GLYCOSYL_HYDROL_F2_2"/>
    <property type="match status" value="1"/>
</dbReference>
<dbReference type="InterPro" id="IPR011013">
    <property type="entry name" value="Gal_mutarotase_sf_dom"/>
</dbReference>
<dbReference type="InterPro" id="IPR006104">
    <property type="entry name" value="Glyco_hydro_2_N"/>
</dbReference>
<comment type="catalytic activity">
    <reaction evidence="1 8">
        <text>Hydrolysis of terminal non-reducing beta-D-galactose residues in beta-D-galactosides.</text>
        <dbReference type="EC" id="3.2.1.23"/>
    </reaction>
</comment>
<dbReference type="InterPro" id="IPR032312">
    <property type="entry name" value="LacZ_4"/>
</dbReference>
<dbReference type="Pfam" id="PF02837">
    <property type="entry name" value="Glyco_hydro_2_N"/>
    <property type="match status" value="1"/>
</dbReference>
<sequence length="1064" mass="118250">MQHPIPTTTIASSDWLTDPTVFAVNREPAHSDHRFYDHVPQPNETMSLKQNLDGLWNVAVTTAPVFGFPMNDSGNAESPDFTATDYDDTGFSRIAVPSTLETKGLLNHKYVNVQYPWDGHSDPKAPNIPTDGHVAIYRRAFETSAPVSAAIENKHRITLTFHGASTAIYVWLNGSFVGYAEDSYTPSEFDVTEALISGTNTLAVACYEYATASWLEDQDFWRMHGLFRSVELTAQPTVHIEDLHITADFEAATHAGTIDAHAVIRNIADAKQLSAALMDANGTPVWQDSYAMSDIVDTSGVPCCGTADTAIDSTAVQFRANLTNIRPWSAEKPYLYTLTLTVRSADNSIIEVVPQRLGFRHFEIVDGIMRLNGKRIIFRGANRHEFDARLGRAITEQEMLTDIITCKRNNINAIRTSHYPNQTRFYELCDEYGLYLIDETNLETHGSWTIPGDVETPETAIPGSNPIWEGPCVDRIASMIGRDRNHPSVLIWSLGNESYAGEVFRAMYRFAHAADSTRPVHYEGVVHDRPFDDVTDIETRMYAKPAEIEEYLTNDPKKPYISCEYMHAMGNSVGGMHLYTELERYPHYQGGFIWDFIDQALWQQLDDGTERLTYGGDWDDRPCDYEFAGDGLVFADHSPSPKLQEVKRLYAPVVLTVSDHDVTIENRNLFVSTIDFAFTAKLLADGNAIWQADYRFDVPAGETRTFPIDFPSVDAAGEITYEVDQSLATATPWSPAGYELAFGQYTVQSVAPASAGTDSTTCGAVPSTADSDTSDTGTVTVGRWNIGVVSGDGRTEALLSRTQGGMVSFKRDGREMMLRRPAITCFRPLTDNDRGNGSGFDRVRWFGAGRYARMANQQFSQTETGVIAEYTYTLAEPGETQVAVRYEVDAASGRVHLTARYAGATDAPTLPAFGLEWTLPKQYENLRFYGLGPEETYRDRLHGGKLGIFERTAAEDNAPYLVPQETGNHEDVRWAEVLDAQGHGMRISQAGSEHFAASLLPYSSLMLEEATHQNELPPVRHTFLRLLAAQMGVGGDDSWGAPVHEQYQLPADRAYTLDVNLELF</sequence>
<dbReference type="Pfam" id="PF00703">
    <property type="entry name" value="Glyco_hydro_2"/>
    <property type="match status" value="1"/>
</dbReference>
<dbReference type="InterPro" id="IPR014718">
    <property type="entry name" value="GH-type_carb-bd"/>
</dbReference>
<dbReference type="InterPro" id="IPR023232">
    <property type="entry name" value="Glyco_hydro_2_AS"/>
</dbReference>
<comment type="similarity">
    <text evidence="2 8">Belongs to the glycosyl hydrolase 2 family.</text>
</comment>
<dbReference type="InterPro" id="IPR004199">
    <property type="entry name" value="B-gal_small/dom_5"/>
</dbReference>
<dbReference type="GO" id="GO:0030246">
    <property type="term" value="F:carbohydrate binding"/>
    <property type="evidence" value="ECO:0007669"/>
    <property type="project" value="InterPro"/>
</dbReference>
<dbReference type="InterPro" id="IPR050347">
    <property type="entry name" value="Bact_Beta-galactosidase"/>
</dbReference>
<keyword evidence="6 8" id="KW-0326">Glycosidase</keyword>
<dbReference type="InterPro" id="IPR006103">
    <property type="entry name" value="Glyco_hydro_2_cat"/>
</dbReference>
<dbReference type="InterPro" id="IPR008979">
    <property type="entry name" value="Galactose-bd-like_sf"/>
</dbReference>
<dbReference type="PANTHER" id="PTHR46323">
    <property type="entry name" value="BETA-GALACTOSIDASE"/>
    <property type="match status" value="1"/>
</dbReference>
<dbReference type="RefSeq" id="WP_140514476.1">
    <property type="nucleotide sequence ID" value="NZ_SZNG01000005.1"/>
</dbReference>
<dbReference type="GO" id="GO:0009341">
    <property type="term" value="C:beta-galactosidase complex"/>
    <property type="evidence" value="ECO:0007669"/>
    <property type="project" value="InterPro"/>
</dbReference>
<dbReference type="InterPro" id="IPR017853">
    <property type="entry name" value="GH"/>
</dbReference>
<evidence type="ECO:0000256" key="6">
    <source>
        <dbReference type="ARBA" id="ARBA00023295"/>
    </source>
</evidence>
<dbReference type="PROSITE" id="PS00719">
    <property type="entry name" value="GLYCOSYL_HYDROL_F2_1"/>
    <property type="match status" value="1"/>
</dbReference>
<dbReference type="GO" id="GO:0005990">
    <property type="term" value="P:lactose catabolic process"/>
    <property type="evidence" value="ECO:0007669"/>
    <property type="project" value="TreeGrafter"/>
</dbReference>
<dbReference type="Pfam" id="PF02929">
    <property type="entry name" value="Bgal_small_N"/>
    <property type="match status" value="1"/>
</dbReference>
<dbReference type="InterPro" id="IPR013783">
    <property type="entry name" value="Ig-like_fold"/>
</dbReference>
<dbReference type="Gene3D" id="3.20.20.80">
    <property type="entry name" value="Glycosidases"/>
    <property type="match status" value="1"/>
</dbReference>
<dbReference type="Gene3D" id="2.60.40.10">
    <property type="entry name" value="Immunoglobulins"/>
    <property type="match status" value="2"/>
</dbReference>
<dbReference type="InterPro" id="IPR006102">
    <property type="entry name" value="Ig-like_GH2"/>
</dbReference>
<protein>
    <recommendedName>
        <fullName evidence="4 8">Beta-galactosidase</fullName>
        <ecNumber evidence="3 8">3.2.1.23</ecNumber>
    </recommendedName>
    <alternativeName>
        <fullName evidence="7 8">Lactase</fullName>
    </alternativeName>
</protein>
<evidence type="ECO:0000256" key="8">
    <source>
        <dbReference type="RuleBase" id="RU361154"/>
    </source>
</evidence>
<dbReference type="InterPro" id="IPR006101">
    <property type="entry name" value="Glyco_hydro_2"/>
</dbReference>
<dbReference type="SMART" id="SM01038">
    <property type="entry name" value="Bgal_small_N"/>
    <property type="match status" value="1"/>
</dbReference>
<dbReference type="EC" id="3.2.1.23" evidence="3 8"/>
<dbReference type="SUPFAM" id="SSF74650">
    <property type="entry name" value="Galactose mutarotase-like"/>
    <property type="match status" value="1"/>
</dbReference>
<reference evidence="11" key="2">
    <citation type="submission" date="2019-04" db="EMBL/GenBank/DDBJ databases">
        <authorList>
            <person name="Kok C.R."/>
            <person name="Hutkins R."/>
        </authorList>
    </citation>
    <scope>NUCLEOTIDE SEQUENCE</scope>
    <source>
        <strain evidence="11">CR15</strain>
    </source>
</reference>
<evidence type="ECO:0000256" key="2">
    <source>
        <dbReference type="ARBA" id="ARBA00007401"/>
    </source>
</evidence>
<evidence type="ECO:0000256" key="9">
    <source>
        <dbReference type="SAM" id="MobiDB-lite"/>
    </source>
</evidence>
<evidence type="ECO:0000256" key="3">
    <source>
        <dbReference type="ARBA" id="ARBA00012756"/>
    </source>
</evidence>
<organism evidence="11 12">
    <name type="scientific">Bifidobacterium longum subsp. longum</name>
    <dbReference type="NCBI Taxonomy" id="1679"/>
    <lineage>
        <taxon>Bacteria</taxon>
        <taxon>Bacillati</taxon>
        <taxon>Actinomycetota</taxon>
        <taxon>Actinomycetes</taxon>
        <taxon>Bifidobacteriales</taxon>
        <taxon>Bifidobacteriaceae</taxon>
        <taxon>Bifidobacterium</taxon>
    </lineage>
</organism>
<dbReference type="InterPro" id="IPR036156">
    <property type="entry name" value="Beta-gal/glucu_dom_sf"/>
</dbReference>
<dbReference type="Proteomes" id="UP000315512">
    <property type="component" value="Unassembled WGS sequence"/>
</dbReference>
<dbReference type="AlphaFoldDB" id="A0AA46JZ95"/>
<evidence type="ECO:0000313" key="11">
    <source>
        <dbReference type="EMBL" id="TPH36439.1"/>
    </source>
</evidence>
<proteinExistence type="inferred from homology"/>
<dbReference type="GO" id="GO:0004565">
    <property type="term" value="F:beta-galactosidase activity"/>
    <property type="evidence" value="ECO:0007669"/>
    <property type="project" value="UniProtKB-EC"/>
</dbReference>
<dbReference type="SUPFAM" id="SSF49303">
    <property type="entry name" value="beta-Galactosidase/glucuronidase domain"/>
    <property type="match status" value="2"/>
</dbReference>
<dbReference type="InterPro" id="IPR023230">
    <property type="entry name" value="Glyco_hydro_2_CS"/>
</dbReference>
<dbReference type="Pfam" id="PF02836">
    <property type="entry name" value="Glyco_hydro_2_C"/>
    <property type="match status" value="1"/>
</dbReference>
<evidence type="ECO:0000259" key="10">
    <source>
        <dbReference type="SMART" id="SM01038"/>
    </source>
</evidence>
<name>A0AA46JZ95_BIFLL</name>
<feature type="region of interest" description="Disordered" evidence="9">
    <location>
        <begin position="756"/>
        <end position="776"/>
    </location>
</feature>
<reference evidence="11" key="1">
    <citation type="journal article" date="2019" name="Appl. Environ. Microbiol.">
        <title>An in vitro enrichment strategy for formulating synergistic synbiotics.</title>
        <authorList>
            <person name="Kok C.R."/>
            <person name="Quintero D.F.G."/>
            <person name="Niyirora C."/>
            <person name="Rose D."/>
            <person name="Li A."/>
            <person name="Hutkins R."/>
        </authorList>
    </citation>
    <scope>NUCLEOTIDE SEQUENCE</scope>
    <source>
        <strain evidence="11">CR15</strain>
    </source>
</reference>
<dbReference type="SUPFAM" id="SSF49785">
    <property type="entry name" value="Galactose-binding domain-like"/>
    <property type="match status" value="1"/>
</dbReference>
<evidence type="ECO:0000256" key="1">
    <source>
        <dbReference type="ARBA" id="ARBA00001412"/>
    </source>
</evidence>
<evidence type="ECO:0000256" key="4">
    <source>
        <dbReference type="ARBA" id="ARBA00013303"/>
    </source>
</evidence>
<comment type="caution">
    <text evidence="11">The sequence shown here is derived from an EMBL/GenBank/DDBJ whole genome shotgun (WGS) entry which is preliminary data.</text>
</comment>
<dbReference type="PANTHER" id="PTHR46323:SF2">
    <property type="entry name" value="BETA-GALACTOSIDASE"/>
    <property type="match status" value="1"/>
</dbReference>